<keyword evidence="5" id="KW-0961">Cell wall biogenesis/degradation</keyword>
<keyword evidence="5" id="KW-0732">Signal</keyword>
<dbReference type="EMBL" id="JAMQYH010000001">
    <property type="protein sequence ID" value="KAJ1702785.1"/>
    <property type="molecule type" value="Genomic_DNA"/>
</dbReference>
<dbReference type="Pfam" id="PF03283">
    <property type="entry name" value="PAE"/>
    <property type="match status" value="2"/>
</dbReference>
<protein>
    <recommendedName>
        <fullName evidence="5">Pectin acetylesterase</fullName>
        <ecNumber evidence="5">3.1.1.-</ecNumber>
    </recommendedName>
</protein>
<dbReference type="GO" id="GO:0016787">
    <property type="term" value="F:hydrolase activity"/>
    <property type="evidence" value="ECO:0007669"/>
    <property type="project" value="UniProtKB-KW"/>
</dbReference>
<gene>
    <name evidence="6" type="ORF">LUZ63_002564</name>
</gene>
<dbReference type="Proteomes" id="UP001151287">
    <property type="component" value="Unassembled WGS sequence"/>
</dbReference>
<dbReference type="PANTHER" id="PTHR21562">
    <property type="entry name" value="NOTUM-RELATED"/>
    <property type="match status" value="1"/>
</dbReference>
<evidence type="ECO:0000256" key="2">
    <source>
        <dbReference type="ARBA" id="ARBA00004191"/>
    </source>
</evidence>
<evidence type="ECO:0000313" key="7">
    <source>
        <dbReference type="Proteomes" id="UP001151287"/>
    </source>
</evidence>
<dbReference type="OrthoDB" id="2015280at2759"/>
<comment type="subcellular location">
    <subcellularLocation>
        <location evidence="2 5">Secreted</location>
        <location evidence="2 5">Cell wall</location>
    </subcellularLocation>
</comment>
<keyword evidence="5" id="KW-0378">Hydrolase</keyword>
<dbReference type="PANTHER" id="PTHR21562:SF67">
    <property type="entry name" value="PECTIN ACETYLESTERASE"/>
    <property type="match status" value="1"/>
</dbReference>
<reference evidence="6" key="1">
    <citation type="journal article" date="2022" name="Cell">
        <title>Repeat-based holocentromeres influence genome architecture and karyotype evolution.</title>
        <authorList>
            <person name="Hofstatter P.G."/>
            <person name="Thangavel G."/>
            <person name="Lux T."/>
            <person name="Neumann P."/>
            <person name="Vondrak T."/>
            <person name="Novak P."/>
            <person name="Zhang M."/>
            <person name="Costa L."/>
            <person name="Castellani M."/>
            <person name="Scott A."/>
            <person name="Toegelov H."/>
            <person name="Fuchs J."/>
            <person name="Mata-Sucre Y."/>
            <person name="Dias Y."/>
            <person name="Vanzela A.L.L."/>
            <person name="Huettel B."/>
            <person name="Almeida C.C.S."/>
            <person name="Simkova H."/>
            <person name="Souza G."/>
            <person name="Pedrosa-Harand A."/>
            <person name="Macas J."/>
            <person name="Mayer K.F.X."/>
            <person name="Houben A."/>
            <person name="Marques A."/>
        </authorList>
    </citation>
    <scope>NUCLEOTIDE SEQUENCE</scope>
    <source>
        <strain evidence="6">RhyBre1mFocal</strain>
    </source>
</reference>
<comment type="function">
    <text evidence="1 5">Hydrolyzes acetyl esters in homogalacturonan regions of pectin. In type I primary cell wall, galacturonic acid residues of pectin can be acetylated at the O-2 and O-3 positions. Decreasing the degree of acetylation of pectin gels in vitro alters their physical properties.</text>
</comment>
<evidence type="ECO:0000313" key="6">
    <source>
        <dbReference type="EMBL" id="KAJ1702785.1"/>
    </source>
</evidence>
<evidence type="ECO:0000256" key="1">
    <source>
        <dbReference type="ARBA" id="ARBA00003534"/>
    </source>
</evidence>
<keyword evidence="7" id="KW-1185">Reference proteome</keyword>
<evidence type="ECO:0000256" key="4">
    <source>
        <dbReference type="ARBA" id="ARBA00022512"/>
    </source>
</evidence>
<dbReference type="InterPro" id="IPR004963">
    <property type="entry name" value="PAE/NOTUM"/>
</dbReference>
<feature type="signal peptide" evidence="5">
    <location>
        <begin position="1"/>
        <end position="27"/>
    </location>
</feature>
<dbReference type="GO" id="GO:0071555">
    <property type="term" value="P:cell wall organization"/>
    <property type="evidence" value="ECO:0007669"/>
    <property type="project" value="UniProtKB-KW"/>
</dbReference>
<dbReference type="AlphaFoldDB" id="A0A9Q0CZI5"/>
<accession>A0A9Q0CZI5</accession>
<proteinExistence type="inferred from homology"/>
<evidence type="ECO:0000256" key="3">
    <source>
        <dbReference type="ARBA" id="ARBA00005784"/>
    </source>
</evidence>
<comment type="caution">
    <text evidence="6">The sequence shown here is derived from an EMBL/GenBank/DDBJ whole genome shotgun (WGS) entry which is preliminary data.</text>
</comment>
<keyword evidence="4 5" id="KW-0134">Cell wall</keyword>
<feature type="chain" id="PRO_5040534564" description="Pectin acetylesterase" evidence="5">
    <location>
        <begin position="28"/>
        <end position="443"/>
    </location>
</feature>
<name>A0A9Q0CZI5_9POAL</name>
<dbReference type="EC" id="3.1.1.-" evidence="5"/>
<evidence type="ECO:0000256" key="5">
    <source>
        <dbReference type="RuleBase" id="RU363114"/>
    </source>
</evidence>
<sequence length="443" mass="49232">MYTKSHLEWRICSIVCFLGLLIQVIDGTDVPMTILKSAVAKGAVCLDGSPPAYHLDPGSGSGINNWIVHMEGGGWCKDTKECLERKDTYRGSSKNMPPQGFSGMLGNVKVFNPDFYNWNRVKVRYCDGSSFTGDVEKVDPKTNLHYRGNRIFLAIIEDLLAKGMNKAQNALLSGCSAGGLASILHCDKFQTLLPKNATVKCFADAGYFIDGTDITGGHAIRAFYQDVINTHVCLLSIVFFLIKLPTISYVQISFLVSCFNNSCSIEVTTSSSFFFLQESTKNLPASCTSKHPPPLCFFPQYVVQSMRTPLFILNAAYDTWQVKNILAPGTVDHGNTWQDCKVYIKKCNSTQLTKLQDFRSEFLKAIPQNTSLTGMFIDSCYAHCQTGDLNTWFSKDSPSIQKTSIGEAVGNWFFERKAPQKLIDCPYPCNPTCKNVELITNKN</sequence>
<comment type="similarity">
    <text evidence="3 5">Belongs to the pectinacetylesterase family.</text>
</comment>
<organism evidence="6 7">
    <name type="scientific">Rhynchospora breviuscula</name>
    <dbReference type="NCBI Taxonomy" id="2022672"/>
    <lineage>
        <taxon>Eukaryota</taxon>
        <taxon>Viridiplantae</taxon>
        <taxon>Streptophyta</taxon>
        <taxon>Embryophyta</taxon>
        <taxon>Tracheophyta</taxon>
        <taxon>Spermatophyta</taxon>
        <taxon>Magnoliopsida</taxon>
        <taxon>Liliopsida</taxon>
        <taxon>Poales</taxon>
        <taxon>Cyperaceae</taxon>
        <taxon>Cyperoideae</taxon>
        <taxon>Rhynchosporeae</taxon>
        <taxon>Rhynchospora</taxon>
    </lineage>
</organism>
<keyword evidence="5" id="KW-0964">Secreted</keyword>